<feature type="compositionally biased region" description="Basic and acidic residues" evidence="8">
    <location>
        <begin position="501"/>
        <end position="512"/>
    </location>
</feature>
<evidence type="ECO:0000313" key="11">
    <source>
        <dbReference type="EMBL" id="EYE99301.1"/>
    </source>
</evidence>
<dbReference type="HOGENOM" id="CLU_001265_30_12_1"/>
<keyword evidence="4 9" id="KW-0812">Transmembrane</keyword>
<dbReference type="Proteomes" id="UP000019804">
    <property type="component" value="Unassembled WGS sequence"/>
</dbReference>
<name>A0A017SR49_ASPRC</name>
<dbReference type="PANTHER" id="PTHR48022">
    <property type="entry name" value="PLASTIDIC GLUCOSE TRANSPORTER 4"/>
    <property type="match status" value="1"/>
</dbReference>
<feature type="transmembrane region" description="Helical" evidence="9">
    <location>
        <begin position="421"/>
        <end position="438"/>
    </location>
</feature>
<dbReference type="PROSITE" id="PS00216">
    <property type="entry name" value="SUGAR_TRANSPORT_1"/>
    <property type="match status" value="1"/>
</dbReference>
<evidence type="ECO:0000256" key="9">
    <source>
        <dbReference type="SAM" id="Phobius"/>
    </source>
</evidence>
<evidence type="ECO:0000256" key="8">
    <source>
        <dbReference type="SAM" id="MobiDB-lite"/>
    </source>
</evidence>
<dbReference type="PANTHER" id="PTHR48022:SF59">
    <property type="entry name" value="MAJOR FACILITATOR SUPERFAMILY (MFS) PROFILE DOMAIN-CONTAINING PROTEIN"/>
    <property type="match status" value="1"/>
</dbReference>
<evidence type="ECO:0000256" key="3">
    <source>
        <dbReference type="ARBA" id="ARBA00022448"/>
    </source>
</evidence>
<feature type="transmembrane region" description="Helical" evidence="9">
    <location>
        <begin position="69"/>
        <end position="90"/>
    </location>
</feature>
<dbReference type="PROSITE" id="PS50850">
    <property type="entry name" value="MFS"/>
    <property type="match status" value="1"/>
</dbReference>
<feature type="transmembrane region" description="Helical" evidence="9">
    <location>
        <begin position="161"/>
        <end position="184"/>
    </location>
</feature>
<feature type="transmembrane region" description="Helical" evidence="9">
    <location>
        <begin position="196"/>
        <end position="214"/>
    </location>
</feature>
<dbReference type="NCBIfam" id="TIGR00879">
    <property type="entry name" value="SP"/>
    <property type="match status" value="1"/>
</dbReference>
<sequence length="522" mass="57632">MVDQKPLFLSKYIRAIKDSPREIYNRNLFLSVCSFALGGCAKGWDEGAASAISQLPAFKSTYQLDDNTISNLVSFVNLGAGVGALLSFPLNDRIGRIWSLRTYQLVYVAGSLISCLSYGHVAALYAGRIAAGLGIGALSVLAPMAIAEIAPKTTRGLMTMWFSVCMLSGQMLGIFTVYGCSIHISSEQDLQYQIPWFVQTFAPAISCTMSLFIVESPRWLVLLNRHDTALTALVRLRGLPSHDKYIQDEYQGMTSETEENESNSSWRVVKETLTIRSNLRRLQLTITAYTLAQMSGANSITNYLPTIFGMVGVTGSNVKLYTTGLYALTKLVCCITASLILVDLAGRRRSLMLGVSIQVICHSYLVGYLNIYVHDSSSVTKGASDAAIAMIFLHALGWAMGLYSMPYLFGAELWPNRIRSFGGAISQCFHWAFYFAITKATPSLLSGLDQWGAFVLFAGFCVLAFAYTYFLVPETTGLGLEEINALFERPLYMLGRPLDTRRESPQGDEKPESTWVEKVQQY</sequence>
<dbReference type="SUPFAM" id="SSF103473">
    <property type="entry name" value="MFS general substrate transporter"/>
    <property type="match status" value="1"/>
</dbReference>
<accession>A0A017SR49</accession>
<dbReference type="PRINTS" id="PR00171">
    <property type="entry name" value="SUGRTRNSPORT"/>
</dbReference>
<keyword evidence="12" id="KW-1185">Reference proteome</keyword>
<feature type="transmembrane region" description="Helical" evidence="9">
    <location>
        <begin position="129"/>
        <end position="149"/>
    </location>
</feature>
<dbReference type="InterPro" id="IPR050360">
    <property type="entry name" value="MFS_Sugar_Transporters"/>
</dbReference>
<evidence type="ECO:0000256" key="6">
    <source>
        <dbReference type="ARBA" id="ARBA00023136"/>
    </source>
</evidence>
<protein>
    <submittedName>
        <fullName evidence="11">General substrate transporter</fullName>
    </submittedName>
</protein>
<dbReference type="GO" id="GO:0016020">
    <property type="term" value="C:membrane"/>
    <property type="evidence" value="ECO:0007669"/>
    <property type="project" value="UniProtKB-SubCell"/>
</dbReference>
<evidence type="ECO:0000313" key="12">
    <source>
        <dbReference type="Proteomes" id="UP000019804"/>
    </source>
</evidence>
<organism evidence="11 12">
    <name type="scientific">Aspergillus ruber (strain CBS 135680)</name>
    <dbReference type="NCBI Taxonomy" id="1388766"/>
    <lineage>
        <taxon>Eukaryota</taxon>
        <taxon>Fungi</taxon>
        <taxon>Dikarya</taxon>
        <taxon>Ascomycota</taxon>
        <taxon>Pezizomycotina</taxon>
        <taxon>Eurotiomycetes</taxon>
        <taxon>Eurotiomycetidae</taxon>
        <taxon>Eurotiales</taxon>
        <taxon>Aspergillaceae</taxon>
        <taxon>Aspergillus</taxon>
        <taxon>Aspergillus subgen. Aspergillus</taxon>
    </lineage>
</organism>
<proteinExistence type="inferred from homology"/>
<feature type="region of interest" description="Disordered" evidence="8">
    <location>
        <begin position="501"/>
        <end position="522"/>
    </location>
</feature>
<feature type="transmembrane region" description="Helical" evidence="9">
    <location>
        <begin position="351"/>
        <end position="374"/>
    </location>
</feature>
<dbReference type="RefSeq" id="XP_040642989.1">
    <property type="nucleotide sequence ID" value="XM_040779935.1"/>
</dbReference>
<dbReference type="GO" id="GO:0005351">
    <property type="term" value="F:carbohydrate:proton symporter activity"/>
    <property type="evidence" value="ECO:0007669"/>
    <property type="project" value="TreeGrafter"/>
</dbReference>
<dbReference type="OrthoDB" id="5296287at2759"/>
<keyword evidence="6 9" id="KW-0472">Membrane</keyword>
<dbReference type="InterPro" id="IPR036259">
    <property type="entry name" value="MFS_trans_sf"/>
</dbReference>
<dbReference type="GeneID" id="63695059"/>
<reference evidence="12" key="1">
    <citation type="journal article" date="2014" name="Nat. Commun.">
        <title>Genomic adaptations of the halophilic Dead Sea filamentous fungus Eurotium rubrum.</title>
        <authorList>
            <person name="Kis-Papo T."/>
            <person name="Weig A.R."/>
            <person name="Riley R."/>
            <person name="Persoh D."/>
            <person name="Salamov A."/>
            <person name="Sun H."/>
            <person name="Lipzen A."/>
            <person name="Wasser S.P."/>
            <person name="Rambold G."/>
            <person name="Grigoriev I.V."/>
            <person name="Nevo E."/>
        </authorList>
    </citation>
    <scope>NUCLEOTIDE SEQUENCE [LARGE SCALE GENOMIC DNA]</scope>
    <source>
        <strain evidence="12">CBS 135680</strain>
    </source>
</reference>
<gene>
    <name evidence="11" type="ORF">EURHEDRAFT_399572</name>
</gene>
<dbReference type="InterPro" id="IPR005828">
    <property type="entry name" value="MFS_sugar_transport-like"/>
</dbReference>
<dbReference type="EMBL" id="KK088412">
    <property type="protein sequence ID" value="EYE99301.1"/>
    <property type="molecule type" value="Genomic_DNA"/>
</dbReference>
<dbReference type="InterPro" id="IPR005829">
    <property type="entry name" value="Sugar_transporter_CS"/>
</dbReference>
<dbReference type="AlphaFoldDB" id="A0A017SR49"/>
<evidence type="ECO:0000256" key="1">
    <source>
        <dbReference type="ARBA" id="ARBA00004141"/>
    </source>
</evidence>
<dbReference type="InterPro" id="IPR003663">
    <property type="entry name" value="Sugar/inositol_transpt"/>
</dbReference>
<keyword evidence="3 7" id="KW-0813">Transport</keyword>
<comment type="similarity">
    <text evidence="2 7">Belongs to the major facilitator superfamily. Sugar transporter (TC 2.A.1.1) family.</text>
</comment>
<evidence type="ECO:0000256" key="7">
    <source>
        <dbReference type="RuleBase" id="RU003346"/>
    </source>
</evidence>
<dbReference type="Pfam" id="PF00083">
    <property type="entry name" value="Sugar_tr"/>
    <property type="match status" value="1"/>
</dbReference>
<evidence type="ECO:0000256" key="5">
    <source>
        <dbReference type="ARBA" id="ARBA00022989"/>
    </source>
</evidence>
<keyword evidence="5 9" id="KW-1133">Transmembrane helix</keyword>
<evidence type="ECO:0000256" key="2">
    <source>
        <dbReference type="ARBA" id="ARBA00010992"/>
    </source>
</evidence>
<evidence type="ECO:0000259" key="10">
    <source>
        <dbReference type="PROSITE" id="PS50850"/>
    </source>
</evidence>
<feature type="transmembrane region" description="Helical" evidence="9">
    <location>
        <begin position="102"/>
        <end position="123"/>
    </location>
</feature>
<dbReference type="InterPro" id="IPR020846">
    <property type="entry name" value="MFS_dom"/>
</dbReference>
<dbReference type="Gene3D" id="1.20.1250.20">
    <property type="entry name" value="MFS general substrate transporter like domains"/>
    <property type="match status" value="1"/>
</dbReference>
<feature type="transmembrane region" description="Helical" evidence="9">
    <location>
        <begin position="450"/>
        <end position="472"/>
    </location>
</feature>
<feature type="transmembrane region" description="Helical" evidence="9">
    <location>
        <begin position="324"/>
        <end position="344"/>
    </location>
</feature>
<feature type="transmembrane region" description="Helical" evidence="9">
    <location>
        <begin position="386"/>
        <end position="409"/>
    </location>
</feature>
<evidence type="ECO:0000256" key="4">
    <source>
        <dbReference type="ARBA" id="ARBA00022692"/>
    </source>
</evidence>
<feature type="domain" description="Major facilitator superfamily (MFS) profile" evidence="10">
    <location>
        <begin position="31"/>
        <end position="476"/>
    </location>
</feature>
<feature type="transmembrane region" description="Helical" evidence="9">
    <location>
        <begin position="286"/>
        <end position="304"/>
    </location>
</feature>
<dbReference type="STRING" id="1388766.A0A017SR49"/>
<comment type="subcellular location">
    <subcellularLocation>
        <location evidence="1">Membrane</location>
        <topology evidence="1">Multi-pass membrane protein</topology>
    </subcellularLocation>
</comment>